<protein>
    <recommendedName>
        <fullName evidence="3">DUF4145 domain-containing protein</fullName>
    </recommendedName>
</protein>
<evidence type="ECO:0000313" key="2">
    <source>
        <dbReference type="Proteomes" id="UP000295172"/>
    </source>
</evidence>
<dbReference type="Proteomes" id="UP000295172">
    <property type="component" value="Unassembled WGS sequence"/>
</dbReference>
<organism evidence="1 2">
    <name type="scientific">Kribbella turkmenica</name>
    <dbReference type="NCBI Taxonomy" id="2530375"/>
    <lineage>
        <taxon>Bacteria</taxon>
        <taxon>Bacillati</taxon>
        <taxon>Actinomycetota</taxon>
        <taxon>Actinomycetes</taxon>
        <taxon>Propionibacteriales</taxon>
        <taxon>Kribbellaceae</taxon>
        <taxon>Kribbella</taxon>
    </lineage>
</organism>
<dbReference type="OrthoDB" id="5184261at2"/>
<keyword evidence="2" id="KW-1185">Reference proteome</keyword>
<name>A0A4R4WT21_9ACTN</name>
<dbReference type="AlphaFoldDB" id="A0A4R4WT21"/>
<comment type="caution">
    <text evidence="1">The sequence shown here is derived from an EMBL/GenBank/DDBJ whole genome shotgun (WGS) entry which is preliminary data.</text>
</comment>
<dbReference type="RefSeq" id="WP_132323085.1">
    <property type="nucleotide sequence ID" value="NZ_SMKR01000099.1"/>
</dbReference>
<gene>
    <name evidence="1" type="ORF">E1218_21960</name>
</gene>
<sequence>MPLYDSTTSIASEDESGSLTRATQHVAEMRAQLRDHQWEQCMVTCRRVLGQIPRLADIPSSKSVAAVAASTRSPEQRWAAIYWDMWSLANATHHDDSNTAGLTWTRDGAEAVLLAAAGLLKRYTASR</sequence>
<accession>A0A4R4WT21</accession>
<evidence type="ECO:0008006" key="3">
    <source>
        <dbReference type="Google" id="ProtNLM"/>
    </source>
</evidence>
<reference evidence="1 2" key="1">
    <citation type="submission" date="2019-02" db="EMBL/GenBank/DDBJ databases">
        <title>Draft genome sequences of novel Actinobacteria.</title>
        <authorList>
            <person name="Sahin N."/>
            <person name="Ay H."/>
            <person name="Saygin H."/>
        </authorList>
    </citation>
    <scope>NUCLEOTIDE SEQUENCE [LARGE SCALE GENOMIC DNA]</scope>
    <source>
        <strain evidence="1 2">16K104</strain>
    </source>
</reference>
<proteinExistence type="predicted"/>
<dbReference type="EMBL" id="SMKR01000099">
    <property type="protein sequence ID" value="TDD20769.1"/>
    <property type="molecule type" value="Genomic_DNA"/>
</dbReference>
<evidence type="ECO:0000313" key="1">
    <source>
        <dbReference type="EMBL" id="TDD20769.1"/>
    </source>
</evidence>